<accession>A0A4C1Y408</accession>
<evidence type="ECO:0000313" key="1">
    <source>
        <dbReference type="EMBL" id="GBP69289.1"/>
    </source>
</evidence>
<comment type="caution">
    <text evidence="1">The sequence shown here is derived from an EMBL/GenBank/DDBJ whole genome shotgun (WGS) entry which is preliminary data.</text>
</comment>
<name>A0A4C1Y408_EUMVA</name>
<dbReference type="EMBL" id="BGZK01001036">
    <property type="protein sequence ID" value="GBP69289.1"/>
    <property type="molecule type" value="Genomic_DNA"/>
</dbReference>
<evidence type="ECO:0000313" key="2">
    <source>
        <dbReference type="Proteomes" id="UP000299102"/>
    </source>
</evidence>
<dbReference type="Proteomes" id="UP000299102">
    <property type="component" value="Unassembled WGS sequence"/>
</dbReference>
<organism evidence="1 2">
    <name type="scientific">Eumeta variegata</name>
    <name type="common">Bagworm moth</name>
    <name type="synonym">Eumeta japonica</name>
    <dbReference type="NCBI Taxonomy" id="151549"/>
    <lineage>
        <taxon>Eukaryota</taxon>
        <taxon>Metazoa</taxon>
        <taxon>Ecdysozoa</taxon>
        <taxon>Arthropoda</taxon>
        <taxon>Hexapoda</taxon>
        <taxon>Insecta</taxon>
        <taxon>Pterygota</taxon>
        <taxon>Neoptera</taxon>
        <taxon>Endopterygota</taxon>
        <taxon>Lepidoptera</taxon>
        <taxon>Glossata</taxon>
        <taxon>Ditrysia</taxon>
        <taxon>Tineoidea</taxon>
        <taxon>Psychidae</taxon>
        <taxon>Oiketicinae</taxon>
        <taxon>Eumeta</taxon>
    </lineage>
</organism>
<dbReference type="AlphaFoldDB" id="A0A4C1Y408"/>
<proteinExistence type="predicted"/>
<keyword evidence="2" id="KW-1185">Reference proteome</keyword>
<protein>
    <submittedName>
        <fullName evidence="1">Uncharacterized protein</fullName>
    </submittedName>
</protein>
<reference evidence="1 2" key="1">
    <citation type="journal article" date="2019" name="Commun. Biol.">
        <title>The bagworm genome reveals a unique fibroin gene that provides high tensile strength.</title>
        <authorList>
            <person name="Kono N."/>
            <person name="Nakamura H."/>
            <person name="Ohtoshi R."/>
            <person name="Tomita M."/>
            <person name="Numata K."/>
            <person name="Arakawa K."/>
        </authorList>
    </citation>
    <scope>NUCLEOTIDE SEQUENCE [LARGE SCALE GENOMIC DNA]</scope>
</reference>
<sequence>MSDKNRLRALYEDFAEYRIQFMKAYEVLLLATLDDSKREYEAVLTEDAKKNRNIQPDRVRSWPALPTRGA</sequence>
<gene>
    <name evidence="1" type="ORF">EVAR_57533_1</name>
</gene>